<organism evidence="2 3">
    <name type="scientific">Urbifossiella limnaea</name>
    <dbReference type="NCBI Taxonomy" id="2528023"/>
    <lineage>
        <taxon>Bacteria</taxon>
        <taxon>Pseudomonadati</taxon>
        <taxon>Planctomycetota</taxon>
        <taxon>Planctomycetia</taxon>
        <taxon>Gemmatales</taxon>
        <taxon>Gemmataceae</taxon>
        <taxon>Urbifossiella</taxon>
    </lineage>
</organism>
<protein>
    <submittedName>
        <fullName evidence="2">Uncharacterized protein</fullName>
    </submittedName>
</protein>
<feature type="compositionally biased region" description="Polar residues" evidence="1">
    <location>
        <begin position="31"/>
        <end position="44"/>
    </location>
</feature>
<reference evidence="2 3" key="1">
    <citation type="submission" date="2019-02" db="EMBL/GenBank/DDBJ databases">
        <title>Deep-cultivation of Planctomycetes and their phenomic and genomic characterization uncovers novel biology.</title>
        <authorList>
            <person name="Wiegand S."/>
            <person name="Jogler M."/>
            <person name="Boedeker C."/>
            <person name="Pinto D."/>
            <person name="Vollmers J."/>
            <person name="Rivas-Marin E."/>
            <person name="Kohn T."/>
            <person name="Peeters S.H."/>
            <person name="Heuer A."/>
            <person name="Rast P."/>
            <person name="Oberbeckmann S."/>
            <person name="Bunk B."/>
            <person name="Jeske O."/>
            <person name="Meyerdierks A."/>
            <person name="Storesund J.E."/>
            <person name="Kallscheuer N."/>
            <person name="Luecker S."/>
            <person name="Lage O.M."/>
            <person name="Pohl T."/>
            <person name="Merkel B.J."/>
            <person name="Hornburger P."/>
            <person name="Mueller R.-W."/>
            <person name="Bruemmer F."/>
            <person name="Labrenz M."/>
            <person name="Spormann A.M."/>
            <person name="Op den Camp H."/>
            <person name="Overmann J."/>
            <person name="Amann R."/>
            <person name="Jetten M.S.M."/>
            <person name="Mascher T."/>
            <person name="Medema M.H."/>
            <person name="Devos D.P."/>
            <person name="Kaster A.-K."/>
            <person name="Ovreas L."/>
            <person name="Rohde M."/>
            <person name="Galperin M.Y."/>
            <person name="Jogler C."/>
        </authorList>
    </citation>
    <scope>NUCLEOTIDE SEQUENCE [LARGE SCALE GENOMIC DNA]</scope>
    <source>
        <strain evidence="2 3">ETA_A1</strain>
    </source>
</reference>
<feature type="region of interest" description="Disordered" evidence="1">
    <location>
        <begin position="23"/>
        <end position="49"/>
    </location>
</feature>
<gene>
    <name evidence="2" type="ORF">ETAA1_36400</name>
</gene>
<dbReference type="Proteomes" id="UP000319576">
    <property type="component" value="Chromosome"/>
</dbReference>
<sequence>MSRRRGAALPVSCSRKLARSARLMTPPSAPLSATGSRSWPTNMPGTPASRARMAGILRPNQPVFGTRPGSASCQMSMLSKCDRSGFG</sequence>
<keyword evidence="3" id="KW-1185">Reference proteome</keyword>
<evidence type="ECO:0000313" key="3">
    <source>
        <dbReference type="Proteomes" id="UP000319576"/>
    </source>
</evidence>
<proteinExistence type="predicted"/>
<dbReference type="KEGG" id="uli:ETAA1_36400"/>
<dbReference type="AlphaFoldDB" id="A0A517XVZ2"/>
<accession>A0A517XVZ2</accession>
<evidence type="ECO:0000256" key="1">
    <source>
        <dbReference type="SAM" id="MobiDB-lite"/>
    </source>
</evidence>
<name>A0A517XVZ2_9BACT</name>
<evidence type="ECO:0000313" key="2">
    <source>
        <dbReference type="EMBL" id="QDU21669.1"/>
    </source>
</evidence>
<dbReference type="EMBL" id="CP036273">
    <property type="protein sequence ID" value="QDU21669.1"/>
    <property type="molecule type" value="Genomic_DNA"/>
</dbReference>